<dbReference type="PROSITE" id="PS51184">
    <property type="entry name" value="JMJC"/>
    <property type="match status" value="1"/>
</dbReference>
<dbReference type="SUPFAM" id="SSF51197">
    <property type="entry name" value="Clavaminate synthase-like"/>
    <property type="match status" value="1"/>
</dbReference>
<dbReference type="Pfam" id="PF08007">
    <property type="entry name" value="JmjC_2"/>
    <property type="match status" value="1"/>
</dbReference>
<dbReference type="InterPro" id="IPR027484">
    <property type="entry name" value="PInositol-4-P-5-kinase_N"/>
</dbReference>
<evidence type="ECO:0000313" key="6">
    <source>
        <dbReference type="Proteomes" id="UP000604046"/>
    </source>
</evidence>
<evidence type="ECO:0000259" key="3">
    <source>
        <dbReference type="PROSITE" id="PS51184"/>
    </source>
</evidence>
<dbReference type="InterPro" id="IPR000008">
    <property type="entry name" value="C2_dom"/>
</dbReference>
<dbReference type="Proteomes" id="UP000604046">
    <property type="component" value="Unassembled WGS sequence"/>
</dbReference>
<dbReference type="InterPro" id="IPR023610">
    <property type="entry name" value="PInositol-4/5-P-5/4-kinase"/>
</dbReference>
<dbReference type="AlphaFoldDB" id="A0A812L7J6"/>
<comment type="caution">
    <text evidence="5">The sequence shown here is derived from an EMBL/GenBank/DDBJ whole genome shotgun (WGS) entry which is preliminary data.</text>
</comment>
<dbReference type="SUPFAM" id="SSF56104">
    <property type="entry name" value="SAICAR synthase-like"/>
    <property type="match status" value="1"/>
</dbReference>
<dbReference type="CDD" id="cd00139">
    <property type="entry name" value="PIPKc"/>
    <property type="match status" value="1"/>
</dbReference>
<dbReference type="PANTHER" id="PTHR23086">
    <property type="entry name" value="PHOSPHATIDYLINOSITOL-4-PHOSPHATE 5-KINASE"/>
    <property type="match status" value="1"/>
</dbReference>
<evidence type="ECO:0000259" key="2">
    <source>
        <dbReference type="PROSITE" id="PS50004"/>
    </source>
</evidence>
<dbReference type="Pfam" id="PF01504">
    <property type="entry name" value="PIP5K"/>
    <property type="match status" value="2"/>
</dbReference>
<feature type="domain" description="JmjC" evidence="3">
    <location>
        <begin position="999"/>
        <end position="1147"/>
    </location>
</feature>
<accession>A0A812L7J6</accession>
<dbReference type="Gene3D" id="3.30.810.10">
    <property type="entry name" value="2-Layer Sandwich"/>
    <property type="match status" value="1"/>
</dbReference>
<keyword evidence="1" id="KW-0547">Nucleotide-binding</keyword>
<dbReference type="GO" id="GO:0005524">
    <property type="term" value="F:ATP binding"/>
    <property type="evidence" value="ECO:0007669"/>
    <property type="project" value="UniProtKB-UniRule"/>
</dbReference>
<dbReference type="GO" id="GO:0005886">
    <property type="term" value="C:plasma membrane"/>
    <property type="evidence" value="ECO:0007669"/>
    <property type="project" value="TreeGrafter"/>
</dbReference>
<dbReference type="InterPro" id="IPR035892">
    <property type="entry name" value="C2_domain_sf"/>
</dbReference>
<keyword evidence="6" id="KW-1185">Reference proteome</keyword>
<proteinExistence type="predicted"/>
<dbReference type="SMART" id="SM00239">
    <property type="entry name" value="C2"/>
    <property type="match status" value="1"/>
</dbReference>
<dbReference type="EMBL" id="CAJNDS010000845">
    <property type="protein sequence ID" value="CAE7237148.1"/>
    <property type="molecule type" value="Genomic_DNA"/>
</dbReference>
<reference evidence="5" key="1">
    <citation type="submission" date="2021-02" db="EMBL/GenBank/DDBJ databases">
        <authorList>
            <person name="Dougan E. K."/>
            <person name="Rhodes N."/>
            <person name="Thang M."/>
            <person name="Chan C."/>
        </authorList>
    </citation>
    <scope>NUCLEOTIDE SEQUENCE</scope>
</reference>
<dbReference type="OrthoDB" id="2129491at2759"/>
<dbReference type="Gene3D" id="3.30.800.10">
    <property type="entry name" value="Phosphatidylinositol Phosphate Kinase II Beta"/>
    <property type="match status" value="1"/>
</dbReference>
<dbReference type="GO" id="GO:0016308">
    <property type="term" value="F:1-phosphatidylinositol-4-phosphate 5-kinase activity"/>
    <property type="evidence" value="ECO:0007669"/>
    <property type="project" value="TreeGrafter"/>
</dbReference>
<dbReference type="InterPro" id="IPR003347">
    <property type="entry name" value="JmjC_dom"/>
</dbReference>
<dbReference type="SUPFAM" id="SSF49562">
    <property type="entry name" value="C2 domain (Calcium/lipid-binding domain, CaLB)"/>
    <property type="match status" value="1"/>
</dbReference>
<dbReference type="Gene3D" id="2.60.120.650">
    <property type="entry name" value="Cupin"/>
    <property type="match status" value="1"/>
</dbReference>
<evidence type="ECO:0000259" key="4">
    <source>
        <dbReference type="PROSITE" id="PS51455"/>
    </source>
</evidence>
<keyword evidence="1" id="KW-0067">ATP-binding</keyword>
<evidence type="ECO:0000313" key="5">
    <source>
        <dbReference type="EMBL" id="CAE7237148.1"/>
    </source>
</evidence>
<dbReference type="PROSITE" id="PS50004">
    <property type="entry name" value="C2"/>
    <property type="match status" value="1"/>
</dbReference>
<dbReference type="GO" id="GO:0046854">
    <property type="term" value="P:phosphatidylinositol phosphate biosynthetic process"/>
    <property type="evidence" value="ECO:0007669"/>
    <property type="project" value="TreeGrafter"/>
</dbReference>
<dbReference type="PROSITE" id="PS51455">
    <property type="entry name" value="PIPK"/>
    <property type="match status" value="1"/>
</dbReference>
<protein>
    <submittedName>
        <fullName evidence="5">Uncharacterized protein</fullName>
    </submittedName>
</protein>
<dbReference type="PANTHER" id="PTHR23086:SF8">
    <property type="entry name" value="PHOSPHATIDYLINOSITOL 5-PHOSPHATE 4-KINASE, ISOFORM A"/>
    <property type="match status" value="1"/>
</dbReference>
<dbReference type="InterPro" id="IPR027483">
    <property type="entry name" value="PInositol-4-P-4/5-kinase_C_sf"/>
</dbReference>
<sequence>MVSYGRCSHFSKLLPGEAGTIKFEHDGEHGGAFEFTLGRDHLFLGQYMRASYSSLFGQDQFVLEFSDKTLKQFYLGMPQQFMGMTNRGVSRTEGVENTAIVRSATCSTNSQVEVLLAPALSLHIFEELDELDGLQQLAVAETCEFAKMELLSGALFIEEFHCMRDGLAHSLLHEQALALDLLIGALIANGLCGSESQRAAHLWQESRARLPPQKGKISPYRYYASLSKDMLESHADVCHSLLRSSALRCAEPVVAFCKSHQRWPPPANVGLKTELGAHGNIGFDTNDAILQSHLRSADTKSRGSVCAGQSPEAADRFLQGLVRSCVDASCRASMTRSRLFKGLLDKCSTEAAGPLREYLSAHPLSRRCCSLKSALPESEATRFEVFCAELFDNLDPDTRVQSVIDSLGSRSGEYRSLSTNSKSGEFFFLSHDKKFLVKTISEDEGMLLFRMLPAYQDHIHSTPNSLIVRFAGLYCVTVPGGGLRYFIIMKSVFDPAFEIHAHYDLKGSLHHRRKKKDETTGKDEDWIHDKMQLSPSEVTRREMLEAHEADVQFLQEHSVMDYSVLVGIHHVAHGSVNSSAAPATGTLSSCGTKVYFLGLIDFLINFGLRKQAEHLLRAAQGHGQSTSCVHPSDYAARQARFLRNSVFAKPDVDRGTAGCLALNVVSARNLRNADLMSKSDPYVSVHLGLQSATTPTIQDDLNPTWNCSLSLPVNTSHLSQDIVFRVFDEDHIRAAQGSDDSLGLLRLPFNNVLQRGEVDLKNKLEETPTGELHVRVRFEPLGAQGGYPGRSGAIVWEFSVSHGFQSFDEQCQRAVESLYQAFLRGGARNCTVTSGGVEVLLDFAEMKQVSRGGPSCHDPMRKRWLLGSCILVLTRAKVDICSVPPDASVGNAIAARGLPDSAVITVGAVIAAVVLSSSEVKQLELLSWQSPRLLPATPARKKLAAALLLPTKALLQMTEPELREQLRASAGLSTTASSGIAVQGRNTSVRGAQSFRAGYTQILSSLDLFLPAAAAVAAILANQSALSSVSVSSYSHPAQGEPVCAHADAHDVFIFQIQGCRAWTHWHPPLQSHLVSHPSELGNFSCLDGLSFASRRLELHTGSLLRIPRGTPHQTSSCGRGPSTHWAIMANRTSAASLLLDVAESSNRMDVYSTLLSVLEKDTELSKRFRQGLHLPNPASKEKMNEGLENVADGLLALLDEALPGPWQALDRKSVSARLERAMEALRRTPDAASTLPEQCRAGPLSRFLVKARKIEL</sequence>
<dbReference type="SMART" id="SM00330">
    <property type="entry name" value="PIPKc"/>
    <property type="match status" value="1"/>
</dbReference>
<organism evidence="5 6">
    <name type="scientific">Symbiodinium natans</name>
    <dbReference type="NCBI Taxonomy" id="878477"/>
    <lineage>
        <taxon>Eukaryota</taxon>
        <taxon>Sar</taxon>
        <taxon>Alveolata</taxon>
        <taxon>Dinophyceae</taxon>
        <taxon>Suessiales</taxon>
        <taxon>Symbiodiniaceae</taxon>
        <taxon>Symbiodinium</taxon>
    </lineage>
</organism>
<gene>
    <name evidence="5" type="ORF">SNAT2548_LOCUS10281</name>
</gene>
<keyword evidence="1" id="KW-0808">Transferase</keyword>
<name>A0A812L7J6_9DINO</name>
<feature type="domain" description="PIPK" evidence="4">
    <location>
        <begin position="322"/>
        <end position="646"/>
    </location>
</feature>
<feature type="domain" description="C2" evidence="2">
    <location>
        <begin position="638"/>
        <end position="762"/>
    </location>
</feature>
<dbReference type="InterPro" id="IPR004170">
    <property type="entry name" value="WWE_dom"/>
</dbReference>
<keyword evidence="1" id="KW-0418">Kinase</keyword>
<dbReference type="Gene3D" id="2.60.40.150">
    <property type="entry name" value="C2 domain"/>
    <property type="match status" value="1"/>
</dbReference>
<dbReference type="Pfam" id="PF02825">
    <property type="entry name" value="WWE"/>
    <property type="match status" value="1"/>
</dbReference>
<evidence type="ECO:0000256" key="1">
    <source>
        <dbReference type="PROSITE-ProRule" id="PRU00781"/>
    </source>
</evidence>
<dbReference type="Pfam" id="PF00168">
    <property type="entry name" value="C2"/>
    <property type="match status" value="1"/>
</dbReference>
<dbReference type="InterPro" id="IPR002498">
    <property type="entry name" value="PInositol-4-P-4/5-kinase_core"/>
</dbReference>